<dbReference type="HOGENOM" id="CLU_2012116_0_0_9"/>
<reference evidence="1 2" key="1">
    <citation type="submission" date="2010-01" db="EMBL/GenBank/DDBJ databases">
        <authorList>
            <person name="Weinstock G."/>
            <person name="Sodergren E."/>
            <person name="Clifton S."/>
            <person name="Fulton L."/>
            <person name="Fulton B."/>
            <person name="Courtney L."/>
            <person name="Fronick C."/>
            <person name="Harrison M."/>
            <person name="Strong C."/>
            <person name="Farmer C."/>
            <person name="Delahaunty K."/>
            <person name="Markovic C."/>
            <person name="Hall O."/>
            <person name="Minx P."/>
            <person name="Tomlinson C."/>
            <person name="Mitreva M."/>
            <person name="Nelson J."/>
            <person name="Hou S."/>
            <person name="Wollam A."/>
            <person name="Pepin K.H."/>
            <person name="Johnson M."/>
            <person name="Bhonagiri V."/>
            <person name="Nash W.E."/>
            <person name="Warren W."/>
            <person name="Chinwalla A."/>
            <person name="Mardis E.R."/>
            <person name="Wilson R.K."/>
        </authorList>
    </citation>
    <scope>NUCLEOTIDE SEQUENCE [LARGE SCALE GENOMIC DNA]</scope>
    <source>
        <strain evidence="1 2">DSM 13479</strain>
    </source>
</reference>
<dbReference type="EMBL" id="ACIO01000735">
    <property type="protein sequence ID" value="EFC95528.1"/>
    <property type="molecule type" value="Genomic_DNA"/>
</dbReference>
<evidence type="ECO:0000313" key="2">
    <source>
        <dbReference type="Proteomes" id="UP000004968"/>
    </source>
</evidence>
<dbReference type="AlphaFoldDB" id="D3ARN2"/>
<gene>
    <name evidence="1" type="ORF">CLOSTHATH_06288</name>
</gene>
<protein>
    <submittedName>
        <fullName evidence="1">Uncharacterized protein</fullName>
    </submittedName>
</protein>
<name>D3ARN2_9FIRM</name>
<organism evidence="1 2">
    <name type="scientific">Hungatella hathewayi DSM 13479</name>
    <dbReference type="NCBI Taxonomy" id="566550"/>
    <lineage>
        <taxon>Bacteria</taxon>
        <taxon>Bacillati</taxon>
        <taxon>Bacillota</taxon>
        <taxon>Clostridia</taxon>
        <taxon>Lachnospirales</taxon>
        <taxon>Lachnospiraceae</taxon>
        <taxon>Hungatella</taxon>
    </lineage>
</organism>
<sequence length="123" mass="14188">MAHTRGFKGEEKHRYNCKERQLPVHKESVAVSFLVMFCSCWQTRWTGRRADFSYGYPLGELIPLCHKAEVRFCIKSHKSEKLIGKHLQSISFRANIHHTSKEEITCKVQGCGSGQAKSPLRWP</sequence>
<comment type="caution">
    <text evidence="1">The sequence shown here is derived from an EMBL/GenBank/DDBJ whole genome shotgun (WGS) entry which is preliminary data.</text>
</comment>
<accession>D3ARN2</accession>
<dbReference type="Proteomes" id="UP000004968">
    <property type="component" value="Unassembled WGS sequence"/>
</dbReference>
<evidence type="ECO:0000313" key="1">
    <source>
        <dbReference type="EMBL" id="EFC95528.1"/>
    </source>
</evidence>
<proteinExistence type="predicted"/>